<dbReference type="GO" id="GO:0000428">
    <property type="term" value="C:DNA-directed RNA polymerase complex"/>
    <property type="evidence" value="ECO:0007669"/>
    <property type="project" value="UniProtKB-KW"/>
</dbReference>
<comment type="caution">
    <text evidence="11">The sequence shown here is derived from an EMBL/GenBank/DDBJ whole genome shotgun (WGS) entry which is preliminary data.</text>
</comment>
<gene>
    <name evidence="11" type="ORF">QP433_02890</name>
</gene>
<proteinExistence type="inferred from homology"/>
<dbReference type="AlphaFoldDB" id="A0AAJ1V1V2"/>
<evidence type="ECO:0000313" key="11">
    <source>
        <dbReference type="EMBL" id="MDK7186920.1"/>
    </source>
</evidence>
<dbReference type="GO" id="GO:0016987">
    <property type="term" value="F:sigma factor activity"/>
    <property type="evidence" value="ECO:0007669"/>
    <property type="project" value="UniProtKB-KW"/>
</dbReference>
<organism evidence="11 12">
    <name type="scientific">Facklamia hominis</name>
    <dbReference type="NCBI Taxonomy" id="178214"/>
    <lineage>
        <taxon>Bacteria</taxon>
        <taxon>Bacillati</taxon>
        <taxon>Bacillota</taxon>
        <taxon>Bacilli</taxon>
        <taxon>Lactobacillales</taxon>
        <taxon>Aerococcaceae</taxon>
        <taxon>Facklamia</taxon>
    </lineage>
</organism>
<keyword evidence="6" id="KW-0731">Sigma factor</keyword>
<dbReference type="PROSITE" id="PS50044">
    <property type="entry name" value="SIGMA54_3"/>
    <property type="match status" value="1"/>
</dbReference>
<dbReference type="RefSeq" id="WP_285065490.1">
    <property type="nucleotide sequence ID" value="NZ_JASOOE010000004.1"/>
</dbReference>
<keyword evidence="5" id="KW-0805">Transcription regulation</keyword>
<dbReference type="InterPro" id="IPR038709">
    <property type="entry name" value="RpoN_core-bd_sf"/>
</dbReference>
<name>A0AAJ1V1V2_9LACT</name>
<dbReference type="Proteomes" id="UP001229251">
    <property type="component" value="Unassembled WGS sequence"/>
</dbReference>
<dbReference type="InterPro" id="IPR000394">
    <property type="entry name" value="RNA_pol_sigma_54"/>
</dbReference>
<dbReference type="PANTHER" id="PTHR32248:SF4">
    <property type="entry name" value="RNA POLYMERASE SIGMA-54 FACTOR"/>
    <property type="match status" value="1"/>
</dbReference>
<evidence type="ECO:0000259" key="9">
    <source>
        <dbReference type="Pfam" id="PF04552"/>
    </source>
</evidence>
<evidence type="ECO:0000256" key="1">
    <source>
        <dbReference type="ARBA" id="ARBA00008798"/>
    </source>
</evidence>
<evidence type="ECO:0000256" key="4">
    <source>
        <dbReference type="ARBA" id="ARBA00022695"/>
    </source>
</evidence>
<protein>
    <submittedName>
        <fullName evidence="11">RNA polymerase subunit sigma-54</fullName>
    </submittedName>
</protein>
<feature type="domain" description="RNA polymerase sigma factor 54 DNA-binding" evidence="9">
    <location>
        <begin position="274"/>
        <end position="420"/>
    </location>
</feature>
<evidence type="ECO:0000256" key="2">
    <source>
        <dbReference type="ARBA" id="ARBA00022478"/>
    </source>
</evidence>
<evidence type="ECO:0000256" key="3">
    <source>
        <dbReference type="ARBA" id="ARBA00022679"/>
    </source>
</evidence>
<feature type="domain" description="RNA polymerase sigma factor 54 core-binding" evidence="10">
    <location>
        <begin position="82"/>
        <end position="260"/>
    </location>
</feature>
<dbReference type="GO" id="GO:0016779">
    <property type="term" value="F:nucleotidyltransferase activity"/>
    <property type="evidence" value="ECO:0007669"/>
    <property type="project" value="UniProtKB-KW"/>
</dbReference>
<comment type="similarity">
    <text evidence="1">Belongs to the sigma-54 factor family.</text>
</comment>
<keyword evidence="8" id="KW-0804">Transcription</keyword>
<evidence type="ECO:0000259" key="10">
    <source>
        <dbReference type="Pfam" id="PF04963"/>
    </source>
</evidence>
<keyword evidence="3" id="KW-0808">Transferase</keyword>
<dbReference type="Gene3D" id="1.10.10.60">
    <property type="entry name" value="Homeodomain-like"/>
    <property type="match status" value="1"/>
</dbReference>
<dbReference type="InterPro" id="IPR007634">
    <property type="entry name" value="RNA_pol_sigma_54_DNA-bd"/>
</dbReference>
<evidence type="ECO:0000256" key="6">
    <source>
        <dbReference type="ARBA" id="ARBA00023082"/>
    </source>
</evidence>
<keyword evidence="7" id="KW-0238">DNA-binding</keyword>
<dbReference type="Gene3D" id="1.10.10.1330">
    <property type="entry name" value="RNA polymerase sigma-54 factor, core-binding domain"/>
    <property type="match status" value="1"/>
</dbReference>
<dbReference type="InterPro" id="IPR007046">
    <property type="entry name" value="RNA_pol_sigma_54_core-bd"/>
</dbReference>
<sequence>MSVVDLPLQAIKQSDIFQNDLLLEILDLNGEQLTYYFEDKLIENPFIEFEYPIEHRVNQVPVDRHGHEADPAMDRQSPWLAQTLETFLYEQTMLYRHTVIRDVMVALIDYIDDQGYLPYTYEELAAKLHQDPIVVLDAITLLQQLEPAGVAAYNVKECLLLQTLQDKQAPTRAAYLLENFFDNLNHQDYAAIQATTGLSEEVIQECIHYYHSLRPVPASLFEARPVTGSIPDVKAFIDQDQVKLEFNHQYYPRLKFNQTYYQEMTEQDDSDLQAYIQKHYQQYRSMEQALKLREQLVLAASQLIMDHQKDFFLKVTPTPKPYLMKNLAEQMGLSEALVRLIVMNKNLMFNEVVYSLSDFINVSAKVGRSGLSALNIQALIKNIIHEQGSAITDQAVVELLAKDRIMISRHLVKRYRDSMHKDQP</sequence>
<dbReference type="GO" id="GO:0001216">
    <property type="term" value="F:DNA-binding transcription activator activity"/>
    <property type="evidence" value="ECO:0007669"/>
    <property type="project" value="InterPro"/>
</dbReference>
<dbReference type="EMBL" id="JASOOE010000004">
    <property type="protein sequence ID" value="MDK7186920.1"/>
    <property type="molecule type" value="Genomic_DNA"/>
</dbReference>
<dbReference type="GO" id="GO:0006352">
    <property type="term" value="P:DNA-templated transcription initiation"/>
    <property type="evidence" value="ECO:0007669"/>
    <property type="project" value="InterPro"/>
</dbReference>
<dbReference type="Pfam" id="PF04963">
    <property type="entry name" value="Sigma54_CBD"/>
    <property type="match status" value="1"/>
</dbReference>
<evidence type="ECO:0000313" key="12">
    <source>
        <dbReference type="Proteomes" id="UP001229251"/>
    </source>
</evidence>
<dbReference type="Pfam" id="PF04552">
    <property type="entry name" value="Sigma54_DBD"/>
    <property type="match status" value="1"/>
</dbReference>
<dbReference type="PIRSF" id="PIRSF000774">
    <property type="entry name" value="RpoN"/>
    <property type="match status" value="1"/>
</dbReference>
<keyword evidence="2" id="KW-0240">DNA-directed RNA polymerase</keyword>
<evidence type="ECO:0000256" key="8">
    <source>
        <dbReference type="ARBA" id="ARBA00023163"/>
    </source>
</evidence>
<dbReference type="PRINTS" id="PR00045">
    <property type="entry name" value="SIGMA54FCT"/>
</dbReference>
<dbReference type="GO" id="GO:0003677">
    <property type="term" value="F:DNA binding"/>
    <property type="evidence" value="ECO:0007669"/>
    <property type="project" value="UniProtKB-KW"/>
</dbReference>
<evidence type="ECO:0000256" key="7">
    <source>
        <dbReference type="ARBA" id="ARBA00023125"/>
    </source>
</evidence>
<accession>A0AAJ1V1V2</accession>
<evidence type="ECO:0000256" key="5">
    <source>
        <dbReference type="ARBA" id="ARBA00023015"/>
    </source>
</evidence>
<dbReference type="PANTHER" id="PTHR32248">
    <property type="entry name" value="RNA POLYMERASE SIGMA-54 FACTOR"/>
    <property type="match status" value="1"/>
</dbReference>
<reference evidence="11" key="1">
    <citation type="submission" date="2023-05" db="EMBL/GenBank/DDBJ databases">
        <title>Cataloging the Phylogenetic Diversity of Human Bladder Bacteria.</title>
        <authorList>
            <person name="Du J."/>
        </authorList>
    </citation>
    <scope>NUCLEOTIDE SEQUENCE</scope>
    <source>
        <strain evidence="11">UMB1231</strain>
    </source>
</reference>
<keyword evidence="4" id="KW-0548">Nucleotidyltransferase</keyword>